<keyword evidence="4" id="KW-1185">Reference proteome</keyword>
<keyword evidence="2" id="KW-0812">Transmembrane</keyword>
<feature type="region of interest" description="Disordered" evidence="1">
    <location>
        <begin position="57"/>
        <end position="82"/>
    </location>
</feature>
<accession>A0A6P2K5D4</accession>
<sequence>MAGAPVAADAAMLPLRSERAVRSSVAASRGASGVGPMLAIAVAFAFASIGEFLPRESMSGRRARRRSPCTETRQACPTPWKA</sequence>
<evidence type="ECO:0000313" key="3">
    <source>
        <dbReference type="EMBL" id="VWB49706.1"/>
    </source>
</evidence>
<evidence type="ECO:0000256" key="2">
    <source>
        <dbReference type="SAM" id="Phobius"/>
    </source>
</evidence>
<dbReference type="Proteomes" id="UP000494330">
    <property type="component" value="Unassembled WGS sequence"/>
</dbReference>
<dbReference type="AlphaFoldDB" id="A0A6P2K5D4"/>
<feature type="transmembrane region" description="Helical" evidence="2">
    <location>
        <begin position="34"/>
        <end position="54"/>
    </location>
</feature>
<proteinExistence type="predicted"/>
<protein>
    <submittedName>
        <fullName evidence="3">Uncharacterized protein</fullName>
    </submittedName>
</protein>
<gene>
    <name evidence="3" type="ORF">BPA30113_02135</name>
</gene>
<reference evidence="3 4" key="1">
    <citation type="submission" date="2019-09" db="EMBL/GenBank/DDBJ databases">
        <authorList>
            <person name="Depoorter E."/>
        </authorList>
    </citation>
    <scope>NUCLEOTIDE SEQUENCE [LARGE SCALE GENOMIC DNA]</scope>
    <source>
        <strain evidence="3">LMG 30113</strain>
    </source>
</reference>
<evidence type="ECO:0000313" key="4">
    <source>
        <dbReference type="Proteomes" id="UP000494330"/>
    </source>
</evidence>
<dbReference type="EMBL" id="CABVQD010000005">
    <property type="protein sequence ID" value="VWB49706.1"/>
    <property type="molecule type" value="Genomic_DNA"/>
</dbReference>
<organism evidence="3 4">
    <name type="scientific">Burkholderia paludis</name>
    <dbReference type="NCBI Taxonomy" id="1506587"/>
    <lineage>
        <taxon>Bacteria</taxon>
        <taxon>Pseudomonadati</taxon>
        <taxon>Pseudomonadota</taxon>
        <taxon>Betaproteobacteria</taxon>
        <taxon>Burkholderiales</taxon>
        <taxon>Burkholderiaceae</taxon>
        <taxon>Burkholderia</taxon>
        <taxon>Burkholderia cepacia complex</taxon>
    </lineage>
</organism>
<keyword evidence="2" id="KW-0472">Membrane</keyword>
<evidence type="ECO:0000256" key="1">
    <source>
        <dbReference type="SAM" id="MobiDB-lite"/>
    </source>
</evidence>
<keyword evidence="2" id="KW-1133">Transmembrane helix</keyword>
<name>A0A6P2K5D4_9BURK</name>